<comment type="caution">
    <text evidence="1">The sequence shown here is derived from an EMBL/GenBank/DDBJ whole genome shotgun (WGS) entry which is preliminary data.</text>
</comment>
<dbReference type="EMBL" id="NHPJ01000082">
    <property type="protein sequence ID" value="OYR56622.1"/>
    <property type="molecule type" value="Genomic_DNA"/>
</dbReference>
<accession>A0A256IKD3</accession>
<sequence>MDRRRFLAATGAGVAGSTGLAGCLASASAGPPAVPDDRLDANGWELVDRVRTEAFDFAIAGQGVTATSTTEVYENATLREEIVEKTLGQVRDAPLLFFAGRVTIDPDLTSLPGEIGQERMIDEVEAIARTIMVNQMGTNGVEGIERVGTGTLRVGADEPARRTDLRGTVPVGPISIPIADGEAVELDADALPIAGRLAVWGAEGSVLVGGGAFPAENLAVETEAALSTAISVSVGVDLGLKPEEYEERVLTLVRGIE</sequence>
<dbReference type="OrthoDB" id="271308at2157"/>
<name>A0A256IKD3_9EURY</name>
<evidence type="ECO:0000313" key="1">
    <source>
        <dbReference type="EMBL" id="OYR56622.1"/>
    </source>
</evidence>
<dbReference type="InterPro" id="IPR006311">
    <property type="entry name" value="TAT_signal"/>
</dbReference>
<dbReference type="PROSITE" id="PS51318">
    <property type="entry name" value="TAT"/>
    <property type="match status" value="1"/>
</dbReference>
<protein>
    <submittedName>
        <fullName evidence="1">Uncharacterized protein</fullName>
    </submittedName>
</protein>
<keyword evidence="2" id="KW-1185">Reference proteome</keyword>
<dbReference type="Pfam" id="PF20127">
    <property type="entry name" value="DUF6517"/>
    <property type="match status" value="1"/>
</dbReference>
<proteinExistence type="predicted"/>
<reference evidence="1 2" key="1">
    <citation type="journal article" date="2014" name="Front. Microbiol.">
        <title>Population and genomic analysis of the genus Halorubrum.</title>
        <authorList>
            <person name="Fullmer M.S."/>
            <person name="Soucy S.M."/>
            <person name="Swithers K.S."/>
            <person name="Makkay A.M."/>
            <person name="Wheeler R."/>
            <person name="Ventosa A."/>
            <person name="Gogarten J.P."/>
            <person name="Papke R.T."/>
        </authorList>
    </citation>
    <scope>NUCLEOTIDE SEQUENCE [LARGE SCALE GENOMIC DNA]</scope>
    <source>
        <strain evidence="1 2">Cb34</strain>
    </source>
</reference>
<dbReference type="PROSITE" id="PS51257">
    <property type="entry name" value="PROKAR_LIPOPROTEIN"/>
    <property type="match status" value="1"/>
</dbReference>
<dbReference type="Proteomes" id="UP000216308">
    <property type="component" value="Unassembled WGS sequence"/>
</dbReference>
<dbReference type="AlphaFoldDB" id="A0A256IKD3"/>
<organism evidence="1 2">
    <name type="scientific">Halorubrum halodurans</name>
    <dbReference type="NCBI Taxonomy" id="1383851"/>
    <lineage>
        <taxon>Archaea</taxon>
        <taxon>Methanobacteriati</taxon>
        <taxon>Methanobacteriota</taxon>
        <taxon>Stenosarchaea group</taxon>
        <taxon>Halobacteria</taxon>
        <taxon>Halobacteriales</taxon>
        <taxon>Haloferacaceae</taxon>
        <taxon>Halorubrum</taxon>
    </lineage>
</organism>
<dbReference type="RefSeq" id="WP_094531880.1">
    <property type="nucleotide sequence ID" value="NZ_NHPJ01000082.1"/>
</dbReference>
<evidence type="ECO:0000313" key="2">
    <source>
        <dbReference type="Proteomes" id="UP000216308"/>
    </source>
</evidence>
<gene>
    <name evidence="1" type="ORF">DJ70_08295</name>
</gene>
<dbReference type="InterPro" id="IPR045396">
    <property type="entry name" value="DUF6517"/>
</dbReference>